<organism evidence="2 3">
    <name type="scientific">Digitaria exilis</name>
    <dbReference type="NCBI Taxonomy" id="1010633"/>
    <lineage>
        <taxon>Eukaryota</taxon>
        <taxon>Viridiplantae</taxon>
        <taxon>Streptophyta</taxon>
        <taxon>Embryophyta</taxon>
        <taxon>Tracheophyta</taxon>
        <taxon>Spermatophyta</taxon>
        <taxon>Magnoliopsida</taxon>
        <taxon>Liliopsida</taxon>
        <taxon>Poales</taxon>
        <taxon>Poaceae</taxon>
        <taxon>PACMAD clade</taxon>
        <taxon>Panicoideae</taxon>
        <taxon>Panicodae</taxon>
        <taxon>Paniceae</taxon>
        <taxon>Anthephorinae</taxon>
        <taxon>Digitaria</taxon>
    </lineage>
</organism>
<dbReference type="GO" id="GO:0004861">
    <property type="term" value="F:cyclin-dependent protein serine/threonine kinase inhibitor activity"/>
    <property type="evidence" value="ECO:0007669"/>
    <property type="project" value="InterPro"/>
</dbReference>
<dbReference type="PANTHER" id="PTHR46776">
    <property type="entry name" value="CYCLIN-DEPENDENT KINASE INHIBITOR 4-RELATED"/>
    <property type="match status" value="1"/>
</dbReference>
<protein>
    <submittedName>
        <fullName evidence="2">Uncharacterized protein</fullName>
    </submittedName>
</protein>
<sequence>MGQYTRKDKFSEEIADVEITVTPLGVRTRAHALALQRLQKQHAHGEKEDGSREYLELRSRRVEKLTPPMVAKKRYGRMKAAVATTTTQEEDEASFRGQYARVGGHG</sequence>
<dbReference type="InterPro" id="IPR044275">
    <property type="entry name" value="KRP"/>
</dbReference>
<comment type="caution">
    <text evidence="2">The sequence shown here is derived from an EMBL/GenBank/DDBJ whole genome shotgun (WGS) entry which is preliminary data.</text>
</comment>
<evidence type="ECO:0000256" key="1">
    <source>
        <dbReference type="SAM" id="MobiDB-lite"/>
    </source>
</evidence>
<dbReference type="OrthoDB" id="6373236at2759"/>
<proteinExistence type="predicted"/>
<dbReference type="GO" id="GO:0051726">
    <property type="term" value="P:regulation of cell cycle"/>
    <property type="evidence" value="ECO:0007669"/>
    <property type="project" value="InterPro"/>
</dbReference>
<dbReference type="AlphaFoldDB" id="A0A835AZE4"/>
<accession>A0A835AZE4</accession>
<dbReference type="EMBL" id="JACEFO010002219">
    <property type="protein sequence ID" value="KAF8672752.1"/>
    <property type="molecule type" value="Genomic_DNA"/>
</dbReference>
<dbReference type="Proteomes" id="UP000636709">
    <property type="component" value="Unassembled WGS sequence"/>
</dbReference>
<feature type="region of interest" description="Disordered" evidence="1">
    <location>
        <begin position="83"/>
        <end position="106"/>
    </location>
</feature>
<gene>
    <name evidence="2" type="ORF">HU200_049449</name>
</gene>
<evidence type="ECO:0000313" key="2">
    <source>
        <dbReference type="EMBL" id="KAF8672752.1"/>
    </source>
</evidence>
<reference evidence="2" key="1">
    <citation type="submission" date="2020-07" db="EMBL/GenBank/DDBJ databases">
        <title>Genome sequence and genetic diversity analysis of an under-domesticated orphan crop, white fonio (Digitaria exilis).</title>
        <authorList>
            <person name="Bennetzen J.L."/>
            <person name="Chen S."/>
            <person name="Ma X."/>
            <person name="Wang X."/>
            <person name="Yssel A.E.J."/>
            <person name="Chaluvadi S.R."/>
            <person name="Johnson M."/>
            <person name="Gangashetty P."/>
            <person name="Hamidou F."/>
            <person name="Sanogo M.D."/>
            <person name="Zwaenepoel A."/>
            <person name="Wallace J."/>
            <person name="Van De Peer Y."/>
            <person name="Van Deynze A."/>
        </authorList>
    </citation>
    <scope>NUCLEOTIDE SEQUENCE</scope>
    <source>
        <tissue evidence="2">Leaves</tissue>
    </source>
</reference>
<dbReference type="Gramene" id="Dexi9B01G0020430.1">
    <property type="protein sequence ID" value="Dexi9B01G0020430.1:cds"/>
    <property type="gene ID" value="Dexi9B01G0020430"/>
</dbReference>
<evidence type="ECO:0000313" key="3">
    <source>
        <dbReference type="Proteomes" id="UP000636709"/>
    </source>
</evidence>
<keyword evidence="3" id="KW-1185">Reference proteome</keyword>
<name>A0A835AZE4_9POAL</name>